<dbReference type="OrthoDB" id="282973at2759"/>
<name>A0A165JXL9_EXIGL</name>
<evidence type="ECO:0000256" key="3">
    <source>
        <dbReference type="SAM" id="SignalP"/>
    </source>
</evidence>
<evidence type="ECO:0000259" key="4">
    <source>
        <dbReference type="Pfam" id="PF00149"/>
    </source>
</evidence>
<accession>A0A165JXL9</accession>
<dbReference type="Pfam" id="PF00149">
    <property type="entry name" value="Metallophos"/>
    <property type="match status" value="1"/>
</dbReference>
<keyword evidence="2" id="KW-0325">Glycoprotein</keyword>
<dbReference type="InterPro" id="IPR029052">
    <property type="entry name" value="Metallo-depent_PP-like"/>
</dbReference>
<organism evidence="5 6">
    <name type="scientific">Exidia glandulosa HHB12029</name>
    <dbReference type="NCBI Taxonomy" id="1314781"/>
    <lineage>
        <taxon>Eukaryota</taxon>
        <taxon>Fungi</taxon>
        <taxon>Dikarya</taxon>
        <taxon>Basidiomycota</taxon>
        <taxon>Agaricomycotina</taxon>
        <taxon>Agaricomycetes</taxon>
        <taxon>Auriculariales</taxon>
        <taxon>Exidiaceae</taxon>
        <taxon>Exidia</taxon>
    </lineage>
</organism>
<evidence type="ECO:0000256" key="1">
    <source>
        <dbReference type="ARBA" id="ARBA00022801"/>
    </source>
</evidence>
<dbReference type="InterPro" id="IPR041805">
    <property type="entry name" value="ASMase/PPN1_MPP"/>
</dbReference>
<dbReference type="FunCoup" id="A0A165JXL9">
    <property type="interactions" value="62"/>
</dbReference>
<proteinExistence type="predicted"/>
<protein>
    <submittedName>
        <fullName evidence="5">Sphingomyelin phosphodiesterase</fullName>
    </submittedName>
</protein>
<feature type="domain" description="Calcineurin-like phosphoesterase" evidence="4">
    <location>
        <begin position="147"/>
        <end position="419"/>
    </location>
</feature>
<dbReference type="CDD" id="cd00842">
    <property type="entry name" value="MPP_ASMase"/>
    <property type="match status" value="1"/>
</dbReference>
<evidence type="ECO:0000256" key="2">
    <source>
        <dbReference type="ARBA" id="ARBA00023180"/>
    </source>
</evidence>
<evidence type="ECO:0000313" key="6">
    <source>
        <dbReference type="Proteomes" id="UP000077266"/>
    </source>
</evidence>
<keyword evidence="3" id="KW-0732">Signal</keyword>
<dbReference type="GO" id="GO:0008081">
    <property type="term" value="F:phosphoric diester hydrolase activity"/>
    <property type="evidence" value="ECO:0007669"/>
    <property type="project" value="TreeGrafter"/>
</dbReference>
<gene>
    <name evidence="5" type="ORF">EXIGLDRAFT_834305</name>
</gene>
<dbReference type="Gene3D" id="3.60.21.10">
    <property type="match status" value="1"/>
</dbReference>
<dbReference type="GO" id="GO:0005615">
    <property type="term" value="C:extracellular space"/>
    <property type="evidence" value="ECO:0007669"/>
    <property type="project" value="TreeGrafter"/>
</dbReference>
<dbReference type="PANTHER" id="PTHR10340:SF34">
    <property type="entry name" value="SPHINGOMYELIN PHOSPHODIESTERASE"/>
    <property type="match status" value="1"/>
</dbReference>
<dbReference type="STRING" id="1314781.A0A165JXL9"/>
<feature type="signal peptide" evidence="3">
    <location>
        <begin position="1"/>
        <end position="19"/>
    </location>
</feature>
<reference evidence="5 6" key="1">
    <citation type="journal article" date="2016" name="Mol. Biol. Evol.">
        <title>Comparative Genomics of Early-Diverging Mushroom-Forming Fungi Provides Insights into the Origins of Lignocellulose Decay Capabilities.</title>
        <authorList>
            <person name="Nagy L.G."/>
            <person name="Riley R."/>
            <person name="Tritt A."/>
            <person name="Adam C."/>
            <person name="Daum C."/>
            <person name="Floudas D."/>
            <person name="Sun H."/>
            <person name="Yadav J.S."/>
            <person name="Pangilinan J."/>
            <person name="Larsson K.H."/>
            <person name="Matsuura K."/>
            <person name="Barry K."/>
            <person name="Labutti K."/>
            <person name="Kuo R."/>
            <person name="Ohm R.A."/>
            <person name="Bhattacharya S.S."/>
            <person name="Shirouzu T."/>
            <person name="Yoshinaga Y."/>
            <person name="Martin F.M."/>
            <person name="Grigoriev I.V."/>
            <person name="Hibbett D.S."/>
        </authorList>
    </citation>
    <scope>NUCLEOTIDE SEQUENCE [LARGE SCALE GENOMIC DNA]</scope>
    <source>
        <strain evidence="5 6">HHB12029</strain>
    </source>
</reference>
<dbReference type="SUPFAM" id="SSF56300">
    <property type="entry name" value="Metallo-dependent phosphatases"/>
    <property type="match status" value="1"/>
</dbReference>
<sequence>MFPRVLAVAVLLFVSLTVAQSNATELINQIAADIESAVDCASCHALLIPLKALALLGDDVFTGGIVGICDLSGAEDPDVCAGAVGGQAPIIAHGLRLIDPLGQTATKLCNALFGLCALPPVNEFTLPLPPAPASPKKFVSRGRPPLTVAHLSDVHIDREYTVGADAQCTKPLCCRNFADQAGQPIAEPAGPSGNSNCDSPVKLADAMLSAVKGLNPDFAIFTGDIVEGAIWLVDRAEVTMDLSAFDDEMGSLLGTIPVFPAIGNHDSAPVNSFPRDEAALTAANNSASSSQWVFDTQAQGWQRWINTTAAQEVRHISGSYGAVVPGTKLRIISLNTQYYYKQNFWLYDTDAVVHDPQGLLAFVGSQLQLAETLGERVWIIGHISSGKTDFNRDPSNYFNQLVQRYSNTIAGNFFGHSHKDQFEITYKDFNDRTAANANSVNIISPALTPTSGNPAFKFYDIDPDTYELMDVRVFFANVSSPTFQTSPTFELYYSARESYGALLPQPIPATQPLSPAFWHNLTEVFESDDEAFQLYNERLSRGGAVGACDADCKANTICNLRAARSENNCDVATPGLSFKRSLPRHSEESECEGLSIATVFRSAFISIIALAVSAATAVVAQRDPAVLAALNARPGFEAREISDFEGGSLVKRACTASSCNCSGFPPGLFCGDGVLNCKKGNVYQCSTDGHTTCSYGVRTSCQKCNALTC</sequence>
<dbReference type="EMBL" id="KV425956">
    <property type="protein sequence ID" value="KZV95484.1"/>
    <property type="molecule type" value="Genomic_DNA"/>
</dbReference>
<keyword evidence="6" id="KW-1185">Reference proteome</keyword>
<dbReference type="Proteomes" id="UP000077266">
    <property type="component" value="Unassembled WGS sequence"/>
</dbReference>
<dbReference type="PANTHER" id="PTHR10340">
    <property type="entry name" value="SPHINGOMYELIN PHOSPHODIESTERASE"/>
    <property type="match status" value="1"/>
</dbReference>
<keyword evidence="1" id="KW-0378">Hydrolase</keyword>
<dbReference type="InterPro" id="IPR004843">
    <property type="entry name" value="Calcineurin-like_PHP"/>
</dbReference>
<dbReference type="InParanoid" id="A0A165JXL9"/>
<dbReference type="AlphaFoldDB" id="A0A165JXL9"/>
<feature type="chain" id="PRO_5007860391" evidence="3">
    <location>
        <begin position="20"/>
        <end position="709"/>
    </location>
</feature>
<evidence type="ECO:0000313" key="5">
    <source>
        <dbReference type="EMBL" id="KZV95484.1"/>
    </source>
</evidence>